<feature type="non-terminal residue" evidence="8">
    <location>
        <position position="1"/>
    </location>
</feature>
<keyword evidence="2" id="KW-0004">4Fe-4S</keyword>
<keyword evidence="6" id="KW-0411">Iron-sulfur</keyword>
<evidence type="ECO:0000256" key="4">
    <source>
        <dbReference type="ARBA" id="ARBA00022723"/>
    </source>
</evidence>
<organism evidence="8">
    <name type="scientific">marine sediment metagenome</name>
    <dbReference type="NCBI Taxonomy" id="412755"/>
    <lineage>
        <taxon>unclassified sequences</taxon>
        <taxon>metagenomes</taxon>
        <taxon>ecological metagenomes</taxon>
    </lineage>
</organism>
<evidence type="ECO:0000256" key="3">
    <source>
        <dbReference type="ARBA" id="ARBA00022691"/>
    </source>
</evidence>
<evidence type="ECO:0000256" key="5">
    <source>
        <dbReference type="ARBA" id="ARBA00023004"/>
    </source>
</evidence>
<reference evidence="8" key="1">
    <citation type="journal article" date="2014" name="Front. Microbiol.">
        <title>High frequency of phylogenetically diverse reductive dehalogenase-homologous genes in deep subseafloor sedimentary metagenomes.</title>
        <authorList>
            <person name="Kawai M."/>
            <person name="Futagami T."/>
            <person name="Toyoda A."/>
            <person name="Takaki Y."/>
            <person name="Nishi S."/>
            <person name="Hori S."/>
            <person name="Arai W."/>
            <person name="Tsubouchi T."/>
            <person name="Morono Y."/>
            <person name="Uchiyama I."/>
            <person name="Ito T."/>
            <person name="Fujiyama A."/>
            <person name="Inagaki F."/>
            <person name="Takami H."/>
        </authorList>
    </citation>
    <scope>NUCLEOTIDE SEQUENCE</scope>
    <source>
        <strain evidence="8">Expedition CK06-06</strain>
    </source>
</reference>
<protein>
    <recommendedName>
        <fullName evidence="7">Radical SAM core domain-containing protein</fullName>
    </recommendedName>
</protein>
<dbReference type="PANTHER" id="PTHR43787">
    <property type="entry name" value="FEMO COFACTOR BIOSYNTHESIS PROTEIN NIFB-RELATED"/>
    <property type="match status" value="1"/>
</dbReference>
<proteinExistence type="predicted"/>
<accession>X0XUW0</accession>
<sequence>LCPREQRVCDRDCVYCPLAGRRSRGGGVPHWPTPAEVRGAMSQALAGVGSLDSITISGDGEPTLHPHLGAVVAEVLGAARNTHPEVPVRILSNGSGAVRPVERRALSFLDECILKLDAAPEQVERPAEGTSLEAIAEAYGHLDDLTLQACFVEGAVSNVEDEAVIPWLDLVAAIRPRAVQVYTIDRPGWVEGVGPAAPERLREIGEEVRRRTGAAVQVTDR</sequence>
<feature type="domain" description="Radical SAM core" evidence="7">
    <location>
        <begin position="1"/>
        <end position="214"/>
    </location>
</feature>
<dbReference type="SFLD" id="SFLDS00029">
    <property type="entry name" value="Radical_SAM"/>
    <property type="match status" value="1"/>
</dbReference>
<dbReference type="PROSITE" id="PS51918">
    <property type="entry name" value="RADICAL_SAM"/>
    <property type="match status" value="1"/>
</dbReference>
<dbReference type="InterPro" id="IPR058240">
    <property type="entry name" value="rSAM_sf"/>
</dbReference>
<dbReference type="Gene3D" id="3.20.20.70">
    <property type="entry name" value="Aldolase class I"/>
    <property type="match status" value="1"/>
</dbReference>
<comment type="cofactor">
    <cofactor evidence="1">
        <name>[4Fe-4S] cluster</name>
        <dbReference type="ChEBI" id="CHEBI:49883"/>
    </cofactor>
</comment>
<dbReference type="InterPro" id="IPR007197">
    <property type="entry name" value="rSAM"/>
</dbReference>
<evidence type="ECO:0000259" key="7">
    <source>
        <dbReference type="PROSITE" id="PS51918"/>
    </source>
</evidence>
<dbReference type="GO" id="GO:0046872">
    <property type="term" value="F:metal ion binding"/>
    <property type="evidence" value="ECO:0007669"/>
    <property type="project" value="UniProtKB-KW"/>
</dbReference>
<dbReference type="GO" id="GO:0051539">
    <property type="term" value="F:4 iron, 4 sulfur cluster binding"/>
    <property type="evidence" value="ECO:0007669"/>
    <property type="project" value="UniProtKB-KW"/>
</dbReference>
<dbReference type="Pfam" id="PF04055">
    <property type="entry name" value="Radical_SAM"/>
    <property type="match status" value="1"/>
</dbReference>
<dbReference type="PANTHER" id="PTHR43787:SF11">
    <property type="entry name" value="UPF0026 PROTEIN SLR1464"/>
    <property type="match status" value="1"/>
</dbReference>
<dbReference type="AlphaFoldDB" id="X0XUW0"/>
<name>X0XUW0_9ZZZZ</name>
<dbReference type="EMBL" id="BARS01043377">
    <property type="protein sequence ID" value="GAG39027.1"/>
    <property type="molecule type" value="Genomic_DNA"/>
</dbReference>
<evidence type="ECO:0000256" key="6">
    <source>
        <dbReference type="ARBA" id="ARBA00023014"/>
    </source>
</evidence>
<keyword evidence="5" id="KW-0408">Iron</keyword>
<evidence type="ECO:0000256" key="1">
    <source>
        <dbReference type="ARBA" id="ARBA00001966"/>
    </source>
</evidence>
<keyword evidence="3" id="KW-0949">S-adenosyl-L-methionine</keyword>
<gene>
    <name evidence="8" type="ORF">S01H1_65684</name>
</gene>
<dbReference type="InterPro" id="IPR013785">
    <property type="entry name" value="Aldolase_TIM"/>
</dbReference>
<dbReference type="SUPFAM" id="SSF102114">
    <property type="entry name" value="Radical SAM enzymes"/>
    <property type="match status" value="1"/>
</dbReference>
<dbReference type="GO" id="GO:0003824">
    <property type="term" value="F:catalytic activity"/>
    <property type="evidence" value="ECO:0007669"/>
    <property type="project" value="InterPro"/>
</dbReference>
<keyword evidence="4" id="KW-0479">Metal-binding</keyword>
<evidence type="ECO:0000256" key="2">
    <source>
        <dbReference type="ARBA" id="ARBA00022485"/>
    </source>
</evidence>
<evidence type="ECO:0000313" key="8">
    <source>
        <dbReference type="EMBL" id="GAG39027.1"/>
    </source>
</evidence>
<comment type="caution">
    <text evidence="8">The sequence shown here is derived from an EMBL/GenBank/DDBJ whole genome shotgun (WGS) entry which is preliminary data.</text>
</comment>